<sequence length="354" mass="39016">ISASLSKALDSLGGFEKFAKPGMKVLLKVNLLGAFKPEKHVTTNPALLKAVIRLCQKQKCKVFVGDSPAISAGFGFRDAARIAGFEKVCKETGAKFVELDEPVERLSKNCHAARRLFVSKKLEGFDLIINLPKLKTHVFTGYTGAVKNLYGCVPKRIKGQYHLRFPTPERFSRMLLDLHELVRPQLSIMDAVIGMEGNGPSAGKPKKIGLLLASESCLALDFVALKAVGLDWREIPSVFLAERLGLIDYSKVQVLGDSISFPAVKDFEPSASFKSGFNSARFLISVFKPLLNQKPFLIPEKCTSCGKCFQVCPAKKCIRCFCCHEVCPEKAIEIRDSFLLGAMKKISGYLRHNA</sequence>
<dbReference type="Pfam" id="PF00037">
    <property type="entry name" value="Fer4"/>
    <property type="match status" value="1"/>
</dbReference>
<gene>
    <name evidence="2" type="ORF">J4478_03095</name>
</gene>
<dbReference type="Pfam" id="PF04015">
    <property type="entry name" value="DUF362"/>
    <property type="match status" value="1"/>
</dbReference>
<dbReference type="GO" id="GO:0016491">
    <property type="term" value="F:oxidoreductase activity"/>
    <property type="evidence" value="ECO:0007669"/>
    <property type="project" value="UniProtKB-ARBA"/>
</dbReference>
<feature type="non-terminal residue" evidence="2">
    <location>
        <position position="1"/>
    </location>
</feature>
<dbReference type="AlphaFoldDB" id="A0A8T4KWI8"/>
<dbReference type="SUPFAM" id="SSF54862">
    <property type="entry name" value="4Fe-4S ferredoxins"/>
    <property type="match status" value="1"/>
</dbReference>
<dbReference type="EMBL" id="JAGVWB010000020">
    <property type="protein sequence ID" value="MBS3058364.1"/>
    <property type="molecule type" value="Genomic_DNA"/>
</dbReference>
<feature type="domain" description="4Fe-4S ferredoxin-type" evidence="1">
    <location>
        <begin position="293"/>
        <end position="319"/>
    </location>
</feature>
<organism evidence="2 3">
    <name type="scientific">Candidatus Iainarchaeum sp</name>
    <dbReference type="NCBI Taxonomy" id="3101447"/>
    <lineage>
        <taxon>Archaea</taxon>
        <taxon>Candidatus Iainarchaeota</taxon>
        <taxon>Candidatus Iainarchaeia</taxon>
        <taxon>Candidatus Iainarchaeales</taxon>
        <taxon>Candidatus Iainarchaeaceae</taxon>
        <taxon>Candidatus Iainarchaeum</taxon>
    </lineage>
</organism>
<dbReference type="PROSITE" id="PS00198">
    <property type="entry name" value="4FE4S_FER_1"/>
    <property type="match status" value="2"/>
</dbReference>
<evidence type="ECO:0000313" key="3">
    <source>
        <dbReference type="Proteomes" id="UP000680185"/>
    </source>
</evidence>
<dbReference type="InterPro" id="IPR017900">
    <property type="entry name" value="4Fe4S_Fe_S_CS"/>
</dbReference>
<proteinExistence type="predicted"/>
<dbReference type="InterPro" id="IPR017896">
    <property type="entry name" value="4Fe4S_Fe-S-bd"/>
</dbReference>
<dbReference type="InterPro" id="IPR007160">
    <property type="entry name" value="DUF362"/>
</dbReference>
<protein>
    <submittedName>
        <fullName evidence="2">DUF362 domain-containing protein</fullName>
    </submittedName>
</protein>
<accession>A0A8T4KWI8</accession>
<reference evidence="2" key="1">
    <citation type="submission" date="2021-03" db="EMBL/GenBank/DDBJ databases">
        <authorList>
            <person name="Jaffe A."/>
        </authorList>
    </citation>
    <scope>NUCLEOTIDE SEQUENCE</scope>
    <source>
        <strain evidence="2">RIFCSPLOWO2_01_FULL_43_13</strain>
    </source>
</reference>
<dbReference type="PROSITE" id="PS51379">
    <property type="entry name" value="4FE4S_FER_2"/>
    <property type="match status" value="1"/>
</dbReference>
<dbReference type="Proteomes" id="UP000680185">
    <property type="component" value="Unassembled WGS sequence"/>
</dbReference>
<comment type="caution">
    <text evidence="2">The sequence shown here is derived from an EMBL/GenBank/DDBJ whole genome shotgun (WGS) entry which is preliminary data.</text>
</comment>
<reference evidence="2" key="2">
    <citation type="submission" date="2021-05" db="EMBL/GenBank/DDBJ databases">
        <title>Protein family content uncovers lineage relationships and bacterial pathway maintenance mechanisms in DPANN archaea.</title>
        <authorList>
            <person name="Castelle C.J."/>
            <person name="Meheust R."/>
            <person name="Jaffe A.L."/>
            <person name="Seitz K."/>
            <person name="Gong X."/>
            <person name="Baker B.J."/>
            <person name="Banfield J.F."/>
        </authorList>
    </citation>
    <scope>NUCLEOTIDE SEQUENCE</scope>
    <source>
        <strain evidence="2">RIFCSPLOWO2_01_FULL_43_13</strain>
    </source>
</reference>
<evidence type="ECO:0000259" key="1">
    <source>
        <dbReference type="PROSITE" id="PS51379"/>
    </source>
</evidence>
<name>A0A8T4KWI8_9ARCH</name>
<evidence type="ECO:0000313" key="2">
    <source>
        <dbReference type="EMBL" id="MBS3058364.1"/>
    </source>
</evidence>